<accession>A0A853I7B3</accession>
<comment type="caution">
    <text evidence="3">The sequence shown here is derived from an EMBL/GenBank/DDBJ whole genome shotgun (WGS) entry which is preliminary data.</text>
</comment>
<dbReference type="EMBL" id="JACCKB010000048">
    <property type="protein sequence ID" value="NYZ68689.1"/>
    <property type="molecule type" value="Genomic_DNA"/>
</dbReference>
<sequence length="119" mass="13375">MVKQLSSLGDVTSKSLHSEDVTEEIIDIEAKITNLSALRVKFITLLNQATEVSDILKIEKELNRIQTELDSIEARRKTLKNQVAFSKINIALNQETIYGPLGYLGKGFIWVVGKLFVIK</sequence>
<gene>
    <name evidence="3" type="ORF">H0A36_21970</name>
</gene>
<name>A0A853I7B3_9GAMM</name>
<reference evidence="3 4" key="1">
    <citation type="submission" date="2020-07" db="EMBL/GenBank/DDBJ databases">
        <title>Endozoicomonas sp. nov., isolated from sediment.</title>
        <authorList>
            <person name="Gu T."/>
        </authorList>
    </citation>
    <scope>NUCLEOTIDE SEQUENCE [LARGE SCALE GENOMIC DNA]</scope>
    <source>
        <strain evidence="3 4">SM1973</strain>
    </source>
</reference>
<keyword evidence="1" id="KW-0175">Coiled coil</keyword>
<feature type="coiled-coil region" evidence="1">
    <location>
        <begin position="55"/>
        <end position="89"/>
    </location>
</feature>
<dbReference type="InterPro" id="IPR025645">
    <property type="entry name" value="DUF4349"/>
</dbReference>
<evidence type="ECO:0000313" key="4">
    <source>
        <dbReference type="Proteomes" id="UP000569732"/>
    </source>
</evidence>
<dbReference type="Pfam" id="PF14257">
    <property type="entry name" value="DUF4349"/>
    <property type="match status" value="1"/>
</dbReference>
<feature type="domain" description="DUF4349" evidence="2">
    <location>
        <begin position="2"/>
        <end position="98"/>
    </location>
</feature>
<evidence type="ECO:0000256" key="1">
    <source>
        <dbReference type="SAM" id="Coils"/>
    </source>
</evidence>
<keyword evidence="4" id="KW-1185">Reference proteome</keyword>
<organism evidence="3 4">
    <name type="scientific">Spartinivicinus marinus</name>
    <dbReference type="NCBI Taxonomy" id="2994442"/>
    <lineage>
        <taxon>Bacteria</taxon>
        <taxon>Pseudomonadati</taxon>
        <taxon>Pseudomonadota</taxon>
        <taxon>Gammaproteobacteria</taxon>
        <taxon>Oceanospirillales</taxon>
        <taxon>Zooshikellaceae</taxon>
        <taxon>Spartinivicinus</taxon>
    </lineage>
</organism>
<dbReference type="Proteomes" id="UP000569732">
    <property type="component" value="Unassembled WGS sequence"/>
</dbReference>
<proteinExistence type="predicted"/>
<evidence type="ECO:0000313" key="3">
    <source>
        <dbReference type="EMBL" id="NYZ68689.1"/>
    </source>
</evidence>
<protein>
    <submittedName>
        <fullName evidence="3">DUF4349 domain-containing protein</fullName>
    </submittedName>
</protein>
<evidence type="ECO:0000259" key="2">
    <source>
        <dbReference type="Pfam" id="PF14257"/>
    </source>
</evidence>
<dbReference type="AlphaFoldDB" id="A0A853I7B3"/>